<accession>A0A124GGT9</accession>
<gene>
    <name evidence="1" type="ORF">AU467_15655</name>
</gene>
<comment type="caution">
    <text evidence="1">The sequence shown here is derived from an EMBL/GenBank/DDBJ whole genome shotgun (WGS) entry which is preliminary data.</text>
</comment>
<dbReference type="Proteomes" id="UP000053176">
    <property type="component" value="Unassembled WGS sequence"/>
</dbReference>
<dbReference type="AlphaFoldDB" id="A0A124GGT9"/>
<dbReference type="EMBL" id="LPWA01000068">
    <property type="protein sequence ID" value="KUM27816.1"/>
    <property type="molecule type" value="Genomic_DNA"/>
</dbReference>
<evidence type="ECO:0000313" key="1">
    <source>
        <dbReference type="EMBL" id="KUM27816.1"/>
    </source>
</evidence>
<reference evidence="1 2" key="1">
    <citation type="submission" date="2015-12" db="EMBL/GenBank/DDBJ databases">
        <title>Draft genome sequence of Mesorhizobium sp. UFLA 01-765, a multitolerant efficient symbiont and plant-growth promoting strain isolated from Zn-mining soil using Leucaena leucocephala as a trap plant.</title>
        <authorList>
            <person name="Rangel W.M."/>
            <person name="Thijs S."/>
            <person name="Longatti S.M."/>
            <person name="Moreira F.M."/>
            <person name="Weyens N."/>
            <person name="Vangronsveld J."/>
            <person name="Van Hamme J.D."/>
            <person name="Bottos E.M."/>
            <person name="Rineau F."/>
        </authorList>
    </citation>
    <scope>NUCLEOTIDE SEQUENCE [LARGE SCALE GENOMIC DNA]</scope>
    <source>
        <strain evidence="1 2">UFLA 01-765</strain>
    </source>
</reference>
<organism evidence="1 2">
    <name type="scientific">Rhizobium loti</name>
    <name type="common">Mesorhizobium loti</name>
    <dbReference type="NCBI Taxonomy" id="381"/>
    <lineage>
        <taxon>Bacteria</taxon>
        <taxon>Pseudomonadati</taxon>
        <taxon>Pseudomonadota</taxon>
        <taxon>Alphaproteobacteria</taxon>
        <taxon>Hyphomicrobiales</taxon>
        <taxon>Phyllobacteriaceae</taxon>
        <taxon>Mesorhizobium</taxon>
    </lineage>
</organism>
<proteinExistence type="predicted"/>
<name>A0A124GGT9_RHILI</name>
<evidence type="ECO:0000313" key="2">
    <source>
        <dbReference type="Proteomes" id="UP000053176"/>
    </source>
</evidence>
<sequence>MFAPDQELFRPMESSLSAFGRPARSVGATEKRMSRLRCMGRSISDGTQDGVAAFCVAMSKGSYSHRAEKPSLASLAEAERQARAEKNARLRNLRTHTSWLVLDPDALFRDEIDCSALFGEAPRKVPRSG</sequence>
<protein>
    <submittedName>
        <fullName evidence="1">Uncharacterized protein</fullName>
    </submittedName>
</protein>